<evidence type="ECO:0000259" key="1">
    <source>
        <dbReference type="PROSITE" id="PS51186"/>
    </source>
</evidence>
<dbReference type="GO" id="GO:0016746">
    <property type="term" value="F:acyltransferase activity"/>
    <property type="evidence" value="ECO:0007669"/>
    <property type="project" value="UniProtKB-KW"/>
</dbReference>
<protein>
    <submittedName>
        <fullName evidence="2">GNAT family N-acetyltransferase</fullName>
        <ecNumber evidence="2">2.3.1.-</ecNumber>
    </submittedName>
</protein>
<dbReference type="PROSITE" id="PS51186">
    <property type="entry name" value="GNAT"/>
    <property type="match status" value="1"/>
</dbReference>
<dbReference type="Gene3D" id="3.40.630.30">
    <property type="match status" value="1"/>
</dbReference>
<name>A0ABS9ZZ39_9SPHI</name>
<keyword evidence="3" id="KW-1185">Reference proteome</keyword>
<evidence type="ECO:0000313" key="2">
    <source>
        <dbReference type="EMBL" id="MCJ0743589.1"/>
    </source>
</evidence>
<dbReference type="InterPro" id="IPR016181">
    <property type="entry name" value="Acyl_CoA_acyltransferase"/>
</dbReference>
<dbReference type="PANTHER" id="PTHR43451">
    <property type="entry name" value="ACETYLTRANSFERASE (GNAT) FAMILY PROTEIN"/>
    <property type="match status" value="1"/>
</dbReference>
<evidence type="ECO:0000313" key="3">
    <source>
        <dbReference type="Proteomes" id="UP001165460"/>
    </source>
</evidence>
<keyword evidence="2" id="KW-0012">Acyltransferase</keyword>
<dbReference type="Pfam" id="PF13673">
    <property type="entry name" value="Acetyltransf_10"/>
    <property type="match status" value="1"/>
</dbReference>
<dbReference type="Proteomes" id="UP001165460">
    <property type="component" value="Unassembled WGS sequence"/>
</dbReference>
<dbReference type="InterPro" id="IPR052564">
    <property type="entry name" value="N-acetyltrans/Recomb-assoc"/>
</dbReference>
<organism evidence="2 3">
    <name type="scientific">Pedobacter montanisoli</name>
    <dbReference type="NCBI Taxonomy" id="2923277"/>
    <lineage>
        <taxon>Bacteria</taxon>
        <taxon>Pseudomonadati</taxon>
        <taxon>Bacteroidota</taxon>
        <taxon>Sphingobacteriia</taxon>
        <taxon>Sphingobacteriales</taxon>
        <taxon>Sphingobacteriaceae</taxon>
        <taxon>Pedobacter</taxon>
    </lineage>
</organism>
<dbReference type="EC" id="2.3.1.-" evidence="2"/>
<comment type="caution">
    <text evidence="2">The sequence shown here is derived from an EMBL/GenBank/DDBJ whole genome shotgun (WGS) entry which is preliminary data.</text>
</comment>
<dbReference type="SUPFAM" id="SSF55729">
    <property type="entry name" value="Acyl-CoA N-acyltransferases (Nat)"/>
    <property type="match status" value="1"/>
</dbReference>
<feature type="domain" description="N-acetyltransferase" evidence="1">
    <location>
        <begin position="5"/>
        <end position="157"/>
    </location>
</feature>
<dbReference type="PANTHER" id="PTHR43451:SF1">
    <property type="entry name" value="ACETYLTRANSFERASE"/>
    <property type="match status" value="1"/>
</dbReference>
<gene>
    <name evidence="2" type="ORF">MMF97_12770</name>
</gene>
<accession>A0ABS9ZZ39</accession>
<sequence length="157" mass="18446">MPEHFIIRKGQQHDLAELQKLYVETITTICYADYDKQQIEAWISGVENLQRWNTILTKQIILVAQYADKIVGFATLDRGHYIDLFYVHKDYQRQGIANKLYMNIENIAKQQKQTELISDVSKTARPFFENKGFSVQKEQHVYVKGVELTNYKMIKAI</sequence>
<dbReference type="EMBL" id="JALGBH010000002">
    <property type="protein sequence ID" value="MCJ0743589.1"/>
    <property type="molecule type" value="Genomic_DNA"/>
</dbReference>
<keyword evidence="2" id="KW-0808">Transferase</keyword>
<reference evidence="2" key="1">
    <citation type="submission" date="2022-03" db="EMBL/GenBank/DDBJ databases">
        <authorList>
            <person name="Woo C.Y."/>
        </authorList>
    </citation>
    <scope>NUCLEOTIDE SEQUENCE</scope>
    <source>
        <strain evidence="2">CYS-01</strain>
    </source>
</reference>
<dbReference type="CDD" id="cd04301">
    <property type="entry name" value="NAT_SF"/>
    <property type="match status" value="1"/>
</dbReference>
<dbReference type="RefSeq" id="WP_243362818.1">
    <property type="nucleotide sequence ID" value="NZ_JALGBH010000002.1"/>
</dbReference>
<dbReference type="InterPro" id="IPR000182">
    <property type="entry name" value="GNAT_dom"/>
</dbReference>
<proteinExistence type="predicted"/>